<dbReference type="KEGG" id="mbd:MEBOL_006469"/>
<feature type="chain" id="PRO_5013395311" description="Lipoprotein" evidence="1">
    <location>
        <begin position="22"/>
        <end position="270"/>
    </location>
</feature>
<evidence type="ECO:0008006" key="4">
    <source>
        <dbReference type="Google" id="ProtNLM"/>
    </source>
</evidence>
<proteinExistence type="predicted"/>
<dbReference type="Proteomes" id="UP000217289">
    <property type="component" value="Chromosome"/>
</dbReference>
<evidence type="ECO:0000313" key="2">
    <source>
        <dbReference type="EMBL" id="ATB32980.1"/>
    </source>
</evidence>
<dbReference type="AlphaFoldDB" id="A0A250IP07"/>
<sequence length="270" mass="29158">MKPFLSFAAAAVCLLGAEAHAFGENLLSCQNGGFILNKCTLLKLPFATPVVEDGTTFETTYTVTYDFACTGHSVYVGVSTGQQFVPFVMGARNATLTLNGSGRVESYDPDPLATQRLSFKPGCSLTVSKATVFPSGNTLVLWTSQAQSQARIIGLLANQYLLSKDYLALASWDDSKLILLRDKLEGLVAAFPTNIHYKVMLDSVKSALANAPPPYSNEQLAESGEEVVADLREELDAEVVKGQNLVNRFIRWQQQAEQSLVDALANVPAA</sequence>
<name>A0A250IP07_9BACT</name>
<evidence type="ECO:0000256" key="1">
    <source>
        <dbReference type="SAM" id="SignalP"/>
    </source>
</evidence>
<organism evidence="2 3">
    <name type="scientific">Melittangium boletus DSM 14713</name>
    <dbReference type="NCBI Taxonomy" id="1294270"/>
    <lineage>
        <taxon>Bacteria</taxon>
        <taxon>Pseudomonadati</taxon>
        <taxon>Myxococcota</taxon>
        <taxon>Myxococcia</taxon>
        <taxon>Myxococcales</taxon>
        <taxon>Cystobacterineae</taxon>
        <taxon>Archangiaceae</taxon>
        <taxon>Melittangium</taxon>
    </lineage>
</organism>
<protein>
    <recommendedName>
        <fullName evidence="4">Lipoprotein</fullName>
    </recommendedName>
</protein>
<keyword evidence="3" id="KW-1185">Reference proteome</keyword>
<reference evidence="2 3" key="1">
    <citation type="submission" date="2017-06" db="EMBL/GenBank/DDBJ databases">
        <authorList>
            <person name="Kim H.J."/>
            <person name="Triplett B.A."/>
        </authorList>
    </citation>
    <scope>NUCLEOTIDE SEQUENCE [LARGE SCALE GENOMIC DNA]</scope>
    <source>
        <strain evidence="2 3">DSM 14713</strain>
    </source>
</reference>
<feature type="signal peptide" evidence="1">
    <location>
        <begin position="1"/>
        <end position="21"/>
    </location>
</feature>
<gene>
    <name evidence="2" type="ORF">MEBOL_006469</name>
</gene>
<dbReference type="EMBL" id="CP022163">
    <property type="protein sequence ID" value="ATB32980.1"/>
    <property type="molecule type" value="Genomic_DNA"/>
</dbReference>
<keyword evidence="1" id="KW-0732">Signal</keyword>
<evidence type="ECO:0000313" key="3">
    <source>
        <dbReference type="Proteomes" id="UP000217289"/>
    </source>
</evidence>
<dbReference type="OrthoDB" id="9342579at2"/>
<accession>A0A250IP07</accession>
<dbReference type="RefSeq" id="WP_095981095.1">
    <property type="nucleotide sequence ID" value="NZ_CP022163.1"/>
</dbReference>